<gene>
    <name evidence="2" type="ORF">EDD61_1275</name>
</gene>
<feature type="transmembrane region" description="Helical" evidence="1">
    <location>
        <begin position="91"/>
        <end position="114"/>
    </location>
</feature>
<name>A0A4R3SZH2_9FIRM</name>
<keyword evidence="1" id="KW-0812">Transmembrane</keyword>
<keyword evidence="3" id="KW-1185">Reference proteome</keyword>
<sequence length="126" mass="14107">MKKELKQILFICVFLIVGCIIGYFFAIYQINQYKDPVFMELLASHNMSSSEPIGLTKSIINLGCLSAGIATGGIFYNSIAKKWLTPIAPKIFIGFITFPFYTLAGIIGFIPFIIYKSIILFRSDTC</sequence>
<feature type="transmembrane region" description="Helical" evidence="1">
    <location>
        <begin position="59"/>
        <end position="79"/>
    </location>
</feature>
<protein>
    <submittedName>
        <fullName evidence="2">Uncharacterized protein</fullName>
    </submittedName>
</protein>
<keyword evidence="1" id="KW-0472">Membrane</keyword>
<evidence type="ECO:0000256" key="1">
    <source>
        <dbReference type="SAM" id="Phobius"/>
    </source>
</evidence>
<proteinExistence type="predicted"/>
<evidence type="ECO:0000313" key="2">
    <source>
        <dbReference type="EMBL" id="TCU53667.1"/>
    </source>
</evidence>
<keyword evidence="1" id="KW-1133">Transmembrane helix</keyword>
<evidence type="ECO:0000313" key="3">
    <source>
        <dbReference type="Proteomes" id="UP000295773"/>
    </source>
</evidence>
<comment type="caution">
    <text evidence="2">The sequence shown here is derived from an EMBL/GenBank/DDBJ whole genome shotgun (WGS) entry which is preliminary data.</text>
</comment>
<dbReference type="RefSeq" id="WP_132225663.1">
    <property type="nucleotide sequence ID" value="NZ_JANKBG010000027.1"/>
</dbReference>
<dbReference type="EMBL" id="SMBP01000027">
    <property type="protein sequence ID" value="TCU53667.1"/>
    <property type="molecule type" value="Genomic_DNA"/>
</dbReference>
<feature type="transmembrane region" description="Helical" evidence="1">
    <location>
        <begin position="7"/>
        <end position="30"/>
    </location>
</feature>
<organism evidence="2 3">
    <name type="scientific">Longicatena caecimuris</name>
    <dbReference type="NCBI Taxonomy" id="1796635"/>
    <lineage>
        <taxon>Bacteria</taxon>
        <taxon>Bacillati</taxon>
        <taxon>Bacillota</taxon>
        <taxon>Erysipelotrichia</taxon>
        <taxon>Erysipelotrichales</taxon>
        <taxon>Erysipelotrichaceae</taxon>
        <taxon>Longicatena</taxon>
    </lineage>
</organism>
<reference evidence="2 3" key="1">
    <citation type="submission" date="2019-03" db="EMBL/GenBank/DDBJ databases">
        <title>Genomic Encyclopedia of Type Strains, Phase IV (KMG-IV): sequencing the most valuable type-strain genomes for metagenomic binning, comparative biology and taxonomic classification.</title>
        <authorList>
            <person name="Goeker M."/>
        </authorList>
    </citation>
    <scope>NUCLEOTIDE SEQUENCE [LARGE SCALE GENOMIC DNA]</scope>
    <source>
        <strain evidence="2 3">DSM 29481</strain>
    </source>
</reference>
<dbReference type="PROSITE" id="PS51257">
    <property type="entry name" value="PROKAR_LIPOPROTEIN"/>
    <property type="match status" value="1"/>
</dbReference>
<dbReference type="AlphaFoldDB" id="A0A4R3SZH2"/>
<accession>A0A4R3SZH2</accession>
<dbReference type="Proteomes" id="UP000295773">
    <property type="component" value="Unassembled WGS sequence"/>
</dbReference>